<proteinExistence type="predicted"/>
<comment type="caution">
    <text evidence="2">The sequence shown here is derived from an EMBL/GenBank/DDBJ whole genome shotgun (WGS) entry which is preliminary data.</text>
</comment>
<organism evidence="2 3">
    <name type="scientific">Seminavis robusta</name>
    <dbReference type="NCBI Taxonomy" id="568900"/>
    <lineage>
        <taxon>Eukaryota</taxon>
        <taxon>Sar</taxon>
        <taxon>Stramenopiles</taxon>
        <taxon>Ochrophyta</taxon>
        <taxon>Bacillariophyta</taxon>
        <taxon>Bacillariophyceae</taxon>
        <taxon>Bacillariophycidae</taxon>
        <taxon>Naviculales</taxon>
        <taxon>Naviculaceae</taxon>
        <taxon>Seminavis</taxon>
    </lineage>
</organism>
<dbReference type="AlphaFoldDB" id="A0A9N8HXX0"/>
<dbReference type="SUPFAM" id="SSF54909">
    <property type="entry name" value="Dimeric alpha+beta barrel"/>
    <property type="match status" value="1"/>
</dbReference>
<dbReference type="Proteomes" id="UP001153069">
    <property type="component" value="Unassembled WGS sequence"/>
</dbReference>
<dbReference type="OrthoDB" id="408407at2759"/>
<dbReference type="InterPro" id="IPR007138">
    <property type="entry name" value="ABM_dom"/>
</dbReference>
<dbReference type="Gene3D" id="3.30.70.100">
    <property type="match status" value="1"/>
</dbReference>
<name>A0A9N8HXX0_9STRA</name>
<protein>
    <recommendedName>
        <fullName evidence="1">ABM domain-containing protein</fullName>
    </recommendedName>
</protein>
<accession>A0A9N8HXX0</accession>
<gene>
    <name evidence="2" type="ORF">SEMRO_3410_G347750.1</name>
</gene>
<reference evidence="2" key="1">
    <citation type="submission" date="2020-06" db="EMBL/GenBank/DDBJ databases">
        <authorList>
            <consortium name="Plant Systems Biology data submission"/>
        </authorList>
    </citation>
    <scope>NUCLEOTIDE SEQUENCE</scope>
    <source>
        <strain evidence="2">D6</strain>
    </source>
</reference>
<evidence type="ECO:0000313" key="3">
    <source>
        <dbReference type="Proteomes" id="UP001153069"/>
    </source>
</evidence>
<dbReference type="Pfam" id="PF03992">
    <property type="entry name" value="ABM"/>
    <property type="match status" value="1"/>
</dbReference>
<feature type="domain" description="ABM" evidence="1">
    <location>
        <begin position="161"/>
        <end position="206"/>
    </location>
</feature>
<dbReference type="InterPro" id="IPR011008">
    <property type="entry name" value="Dimeric_a/b-barrel"/>
</dbReference>
<keyword evidence="3" id="KW-1185">Reference proteome</keyword>
<dbReference type="EMBL" id="CAICTM010003408">
    <property type="protein sequence ID" value="CAB9531308.1"/>
    <property type="molecule type" value="Genomic_DNA"/>
</dbReference>
<sequence length="258" mass="29287">MAPLDFVWVDPLWKIEDPKGPSVLKQMSAKVARSKVDAWFVGHVRSTKTGLFKVNQVYKDAQAVVSHNTDVEDEVGDFQKLQGVELIIHHIHAPKEELEKLKTGYTILTGPNVHFCELLPGGICNITRLEPNDDEVGLPHNHVTIRPKQEIKDWSKWDAFVQDTVSRTATETGNLFYGYSRKEGTDEIFVLEAYEDGDAVIRHMESIGPVLQQYKDMFNLLSIDLFGPPAELEKVKPIFDPLGADYYEILDGFSRFEK</sequence>
<evidence type="ECO:0000313" key="2">
    <source>
        <dbReference type="EMBL" id="CAB9531308.1"/>
    </source>
</evidence>
<evidence type="ECO:0000259" key="1">
    <source>
        <dbReference type="Pfam" id="PF03992"/>
    </source>
</evidence>